<reference evidence="2" key="1">
    <citation type="journal article" date="2021" name="Proc. Natl. Acad. Sci. U.S.A.">
        <title>A Catalog of Tens of Thousands of Viruses from Human Metagenomes Reveals Hidden Associations with Chronic Diseases.</title>
        <authorList>
            <person name="Tisza M.J."/>
            <person name="Buck C.B."/>
        </authorList>
    </citation>
    <scope>NUCLEOTIDE SEQUENCE</scope>
    <source>
        <strain evidence="2">CtQJR51</strain>
    </source>
</reference>
<evidence type="ECO:0000313" key="2">
    <source>
        <dbReference type="EMBL" id="DAD76705.1"/>
    </source>
</evidence>
<name>A0A8S5M314_9CAUD</name>
<accession>A0A8S5M314</accession>
<dbReference type="EMBL" id="BK014807">
    <property type="protein sequence ID" value="DAD76705.1"/>
    <property type="molecule type" value="Genomic_DNA"/>
</dbReference>
<evidence type="ECO:0000256" key="1">
    <source>
        <dbReference type="SAM" id="MobiDB-lite"/>
    </source>
</evidence>
<sequence length="39" mass="4591">MDEIGPIFEEWNRLHDPDREETEEVEAADFLGGEGEWLE</sequence>
<dbReference type="EMBL" id="BK014807">
    <property type="protein sequence ID" value="DAD76728.1"/>
    <property type="molecule type" value="Genomic_DNA"/>
</dbReference>
<organism evidence="2">
    <name type="scientific">Siphoviridae sp. ctQJR51</name>
    <dbReference type="NCBI Taxonomy" id="2826327"/>
    <lineage>
        <taxon>Viruses</taxon>
        <taxon>Duplodnaviria</taxon>
        <taxon>Heunggongvirae</taxon>
        <taxon>Uroviricota</taxon>
        <taxon>Caudoviricetes</taxon>
    </lineage>
</organism>
<proteinExistence type="predicted"/>
<protein>
    <submittedName>
        <fullName evidence="2">Uncharacterized protein</fullName>
    </submittedName>
</protein>
<feature type="region of interest" description="Disordered" evidence="1">
    <location>
        <begin position="1"/>
        <end position="39"/>
    </location>
</feature>